<evidence type="ECO:0000256" key="2">
    <source>
        <dbReference type="SAM" id="MobiDB-lite"/>
    </source>
</evidence>
<reference evidence="4 5" key="1">
    <citation type="journal article" date="2012" name="Genome Biol.">
        <title>Genome and low-iron response of an oceanic diatom adapted to chronic iron limitation.</title>
        <authorList>
            <person name="Lommer M."/>
            <person name="Specht M."/>
            <person name="Roy A.S."/>
            <person name="Kraemer L."/>
            <person name="Andreson R."/>
            <person name="Gutowska M.A."/>
            <person name="Wolf J."/>
            <person name="Bergner S.V."/>
            <person name="Schilhabel M.B."/>
            <person name="Klostermeier U.C."/>
            <person name="Beiko R.G."/>
            <person name="Rosenstiel P."/>
            <person name="Hippler M."/>
            <person name="Laroche J."/>
        </authorList>
    </citation>
    <scope>NUCLEOTIDE SEQUENCE [LARGE SCALE GENOMIC DNA]</scope>
    <source>
        <strain evidence="4 5">CCMP1005</strain>
    </source>
</reference>
<keyword evidence="1" id="KW-0175">Coiled coil</keyword>
<dbReference type="EMBL" id="AGNL01021069">
    <property type="protein sequence ID" value="EJK60462.1"/>
    <property type="molecule type" value="Genomic_DNA"/>
</dbReference>
<feature type="transmembrane region" description="Helical" evidence="3">
    <location>
        <begin position="85"/>
        <end position="106"/>
    </location>
</feature>
<name>K0SQ04_THAOC</name>
<evidence type="ECO:0000313" key="5">
    <source>
        <dbReference type="Proteomes" id="UP000266841"/>
    </source>
</evidence>
<evidence type="ECO:0000256" key="1">
    <source>
        <dbReference type="SAM" id="Coils"/>
    </source>
</evidence>
<comment type="caution">
    <text evidence="4">The sequence shown here is derived from an EMBL/GenBank/DDBJ whole genome shotgun (WGS) entry which is preliminary data.</text>
</comment>
<dbReference type="Proteomes" id="UP000266841">
    <property type="component" value="Unassembled WGS sequence"/>
</dbReference>
<sequence length="250" mass="27524">MQRLRRKDPTGPDIESGTAAGGGPPQSSPTPTSRTSPSRSALPPHNAVRAGGGTNGAGKFVTLLRKICLLTADDGRNPHGWVITIIKDVISGTILGVFFLMVLIFLDYRNIIQLGSARAFRKAAFELMTDPDTVRTIEENIDVKFIPIEVYDNMQKEIAKSAEMVGGNTSLQQHETDLADKRKQLEGLRDDYELWKSKGDTILGMDKWCGSCKGGWGNCDNRVRYLADTYHTPEIKARVDIMKDGKCIKG</sequence>
<feature type="coiled-coil region" evidence="1">
    <location>
        <begin position="171"/>
        <end position="198"/>
    </location>
</feature>
<accession>K0SQ04</accession>
<keyword evidence="5" id="KW-1185">Reference proteome</keyword>
<keyword evidence="3" id="KW-1133">Transmembrane helix</keyword>
<organism evidence="4 5">
    <name type="scientific">Thalassiosira oceanica</name>
    <name type="common">Marine diatom</name>
    <dbReference type="NCBI Taxonomy" id="159749"/>
    <lineage>
        <taxon>Eukaryota</taxon>
        <taxon>Sar</taxon>
        <taxon>Stramenopiles</taxon>
        <taxon>Ochrophyta</taxon>
        <taxon>Bacillariophyta</taxon>
        <taxon>Coscinodiscophyceae</taxon>
        <taxon>Thalassiosirophycidae</taxon>
        <taxon>Thalassiosirales</taxon>
        <taxon>Thalassiosiraceae</taxon>
        <taxon>Thalassiosira</taxon>
    </lineage>
</organism>
<keyword evidence="3" id="KW-0472">Membrane</keyword>
<feature type="region of interest" description="Disordered" evidence="2">
    <location>
        <begin position="1"/>
        <end position="53"/>
    </location>
</feature>
<proteinExistence type="predicted"/>
<feature type="compositionally biased region" description="Low complexity" evidence="2">
    <location>
        <begin position="29"/>
        <end position="44"/>
    </location>
</feature>
<keyword evidence="3" id="KW-0812">Transmembrane</keyword>
<protein>
    <submittedName>
        <fullName evidence="4">Uncharacterized protein</fullName>
    </submittedName>
</protein>
<dbReference type="AlphaFoldDB" id="K0SQ04"/>
<evidence type="ECO:0000256" key="3">
    <source>
        <dbReference type="SAM" id="Phobius"/>
    </source>
</evidence>
<gene>
    <name evidence="4" type="ORF">THAOC_19182</name>
</gene>
<evidence type="ECO:0000313" key="4">
    <source>
        <dbReference type="EMBL" id="EJK60462.1"/>
    </source>
</evidence>